<accession>A0A9N7N5M3</accession>
<protein>
    <recommendedName>
        <fullName evidence="2">CCHC-type domain-containing protein</fullName>
    </recommendedName>
</protein>
<comment type="caution">
    <text evidence="3">The sequence shown here is derived from an EMBL/GenBank/DDBJ whole genome shotgun (WGS) entry which is preliminary data.</text>
</comment>
<evidence type="ECO:0000313" key="3">
    <source>
        <dbReference type="EMBL" id="CAA0823537.1"/>
    </source>
</evidence>
<proteinExistence type="predicted"/>
<keyword evidence="4" id="KW-1185">Reference proteome</keyword>
<dbReference type="AlphaFoldDB" id="A0A9N7N5M3"/>
<dbReference type="OrthoDB" id="1750606at2759"/>
<feature type="domain" description="CCHC-type" evidence="2">
    <location>
        <begin position="207"/>
        <end position="222"/>
    </location>
</feature>
<dbReference type="Proteomes" id="UP001153555">
    <property type="component" value="Unassembled WGS sequence"/>
</dbReference>
<dbReference type="EMBL" id="CACSLK010024540">
    <property type="protein sequence ID" value="CAA0823537.1"/>
    <property type="molecule type" value="Genomic_DNA"/>
</dbReference>
<dbReference type="GO" id="GO:0003676">
    <property type="term" value="F:nucleic acid binding"/>
    <property type="evidence" value="ECO:0007669"/>
    <property type="project" value="InterPro"/>
</dbReference>
<evidence type="ECO:0000259" key="2">
    <source>
        <dbReference type="PROSITE" id="PS50158"/>
    </source>
</evidence>
<dbReference type="GO" id="GO:0008270">
    <property type="term" value="F:zinc ion binding"/>
    <property type="evidence" value="ECO:0007669"/>
    <property type="project" value="UniProtKB-KW"/>
</dbReference>
<reference evidence="3" key="1">
    <citation type="submission" date="2019-12" db="EMBL/GenBank/DDBJ databases">
        <authorList>
            <person name="Scholes J."/>
        </authorList>
    </citation>
    <scope>NUCLEOTIDE SEQUENCE</scope>
</reference>
<dbReference type="Pfam" id="PF14392">
    <property type="entry name" value="zf-CCHC_4"/>
    <property type="match status" value="1"/>
</dbReference>
<evidence type="ECO:0000313" key="4">
    <source>
        <dbReference type="Proteomes" id="UP001153555"/>
    </source>
</evidence>
<dbReference type="PANTHER" id="PTHR31286:SF178">
    <property type="entry name" value="DUF4283 DOMAIN-CONTAINING PROTEIN"/>
    <property type="match status" value="1"/>
</dbReference>
<dbReference type="InterPro" id="IPR040256">
    <property type="entry name" value="At4g02000-like"/>
</dbReference>
<keyword evidence="1" id="KW-0862">Zinc</keyword>
<dbReference type="PROSITE" id="PS50158">
    <property type="entry name" value="ZF_CCHC"/>
    <property type="match status" value="1"/>
</dbReference>
<keyword evidence="1" id="KW-0863">Zinc-finger</keyword>
<dbReference type="InterPro" id="IPR025836">
    <property type="entry name" value="Zn_knuckle_CX2CX4HX4C"/>
</dbReference>
<keyword evidence="1" id="KW-0479">Metal-binding</keyword>
<sequence>MEEDILLKLDNIELAEHEAATIPIITSDIRKSADECSRSLFEKIHGTKKANIAGLRRALNHLWQIRSSVSVRELNPNYFQFIFSDKEDKVKVSKGANWTYENQYLILQEWAEGISENHPGFQEVDIWVQAWNIPLHWLSSEVGIKLGSVFKQVKDVSVPQGGNLAGKCLRLLVTLDVNKPLLRCTHIQLEEKKILVQFKYERLVSLCFYCGHLGHLDRNCDKRMADIAAGNLREGLYGDWLKATESFFSHHINSSHPNPSPLSYTDNPINTLGFLKFQASDLKVEIPDQAASLMSTS</sequence>
<dbReference type="SUPFAM" id="SSF57756">
    <property type="entry name" value="Retrovirus zinc finger-like domains"/>
    <property type="match status" value="1"/>
</dbReference>
<dbReference type="Pfam" id="PF14111">
    <property type="entry name" value="DUF4283"/>
    <property type="match status" value="1"/>
</dbReference>
<evidence type="ECO:0000256" key="1">
    <source>
        <dbReference type="PROSITE-ProRule" id="PRU00047"/>
    </source>
</evidence>
<gene>
    <name evidence="3" type="ORF">SHERM_20688</name>
</gene>
<dbReference type="PANTHER" id="PTHR31286">
    <property type="entry name" value="GLYCINE-RICH CELL WALL STRUCTURAL PROTEIN 1.8-LIKE"/>
    <property type="match status" value="1"/>
</dbReference>
<name>A0A9N7N5M3_STRHE</name>
<dbReference type="InterPro" id="IPR036875">
    <property type="entry name" value="Znf_CCHC_sf"/>
</dbReference>
<dbReference type="InterPro" id="IPR001878">
    <property type="entry name" value="Znf_CCHC"/>
</dbReference>
<organism evidence="3 4">
    <name type="scientific">Striga hermonthica</name>
    <name type="common">Purple witchweed</name>
    <name type="synonym">Buchnera hermonthica</name>
    <dbReference type="NCBI Taxonomy" id="68872"/>
    <lineage>
        <taxon>Eukaryota</taxon>
        <taxon>Viridiplantae</taxon>
        <taxon>Streptophyta</taxon>
        <taxon>Embryophyta</taxon>
        <taxon>Tracheophyta</taxon>
        <taxon>Spermatophyta</taxon>
        <taxon>Magnoliopsida</taxon>
        <taxon>eudicotyledons</taxon>
        <taxon>Gunneridae</taxon>
        <taxon>Pentapetalae</taxon>
        <taxon>asterids</taxon>
        <taxon>lamiids</taxon>
        <taxon>Lamiales</taxon>
        <taxon>Orobanchaceae</taxon>
        <taxon>Buchnereae</taxon>
        <taxon>Striga</taxon>
    </lineage>
</organism>
<dbReference type="InterPro" id="IPR025558">
    <property type="entry name" value="DUF4283"/>
</dbReference>